<comment type="caution">
    <text evidence="1">The sequence shown here is derived from an EMBL/GenBank/DDBJ whole genome shotgun (WGS) entry which is preliminary data.</text>
</comment>
<sequence length="136" mass="14905">MGVRHWVSSTVSVSATDTECRWTQCQCRSLWSGVGGQSVSATDCVRVSQDTVPIYMGVRHWVSSTVSVSATDTECRWTQCQCRSLWSGVGGQSVSATDFVRVSVDKVSVSLTVAECQWTKCQCLAQTRIYDCDGMT</sequence>
<proteinExistence type="predicted"/>
<organism evidence="1 2">
    <name type="scientific">Folsomia candida</name>
    <name type="common">Springtail</name>
    <dbReference type="NCBI Taxonomy" id="158441"/>
    <lineage>
        <taxon>Eukaryota</taxon>
        <taxon>Metazoa</taxon>
        <taxon>Ecdysozoa</taxon>
        <taxon>Arthropoda</taxon>
        <taxon>Hexapoda</taxon>
        <taxon>Collembola</taxon>
        <taxon>Entomobryomorpha</taxon>
        <taxon>Isotomoidea</taxon>
        <taxon>Isotomidae</taxon>
        <taxon>Proisotominae</taxon>
        <taxon>Folsomia</taxon>
    </lineage>
</organism>
<name>A0A226DYY1_FOLCA</name>
<evidence type="ECO:0000313" key="1">
    <source>
        <dbReference type="EMBL" id="OXA50260.1"/>
    </source>
</evidence>
<reference evidence="1 2" key="1">
    <citation type="submission" date="2015-12" db="EMBL/GenBank/DDBJ databases">
        <title>The genome of Folsomia candida.</title>
        <authorList>
            <person name="Faddeeva A."/>
            <person name="Derks M.F."/>
            <person name="Anvar Y."/>
            <person name="Smit S."/>
            <person name="Van Straalen N."/>
            <person name="Roelofs D."/>
        </authorList>
    </citation>
    <scope>NUCLEOTIDE SEQUENCE [LARGE SCALE GENOMIC DNA]</scope>
    <source>
        <strain evidence="1 2">VU population</strain>
        <tissue evidence="1">Whole body</tissue>
    </source>
</reference>
<dbReference type="EMBL" id="LNIX01000009">
    <property type="protein sequence ID" value="OXA50260.1"/>
    <property type="molecule type" value="Genomic_DNA"/>
</dbReference>
<protein>
    <submittedName>
        <fullName evidence="1">Uncharacterized protein</fullName>
    </submittedName>
</protein>
<accession>A0A226DYY1</accession>
<evidence type="ECO:0000313" key="2">
    <source>
        <dbReference type="Proteomes" id="UP000198287"/>
    </source>
</evidence>
<gene>
    <name evidence="1" type="ORF">Fcan01_15160</name>
</gene>
<dbReference type="Proteomes" id="UP000198287">
    <property type="component" value="Unassembled WGS sequence"/>
</dbReference>
<keyword evidence="2" id="KW-1185">Reference proteome</keyword>
<dbReference type="AlphaFoldDB" id="A0A226DYY1"/>